<proteinExistence type="predicted"/>
<dbReference type="PaxDb" id="67767-A0A0J7KKU4"/>
<gene>
    <name evidence="1" type="ORF">RF55_9296</name>
</gene>
<organism evidence="1 2">
    <name type="scientific">Lasius niger</name>
    <name type="common">Black garden ant</name>
    <dbReference type="NCBI Taxonomy" id="67767"/>
    <lineage>
        <taxon>Eukaryota</taxon>
        <taxon>Metazoa</taxon>
        <taxon>Ecdysozoa</taxon>
        <taxon>Arthropoda</taxon>
        <taxon>Hexapoda</taxon>
        <taxon>Insecta</taxon>
        <taxon>Pterygota</taxon>
        <taxon>Neoptera</taxon>
        <taxon>Endopterygota</taxon>
        <taxon>Hymenoptera</taxon>
        <taxon>Apocrita</taxon>
        <taxon>Aculeata</taxon>
        <taxon>Formicoidea</taxon>
        <taxon>Formicidae</taxon>
        <taxon>Formicinae</taxon>
        <taxon>Lasius</taxon>
        <taxon>Lasius</taxon>
    </lineage>
</organism>
<dbReference type="AlphaFoldDB" id="A0A0J7KKU4"/>
<dbReference type="Proteomes" id="UP000036403">
    <property type="component" value="Unassembled WGS sequence"/>
</dbReference>
<dbReference type="EMBL" id="LBMM01006132">
    <property type="protein sequence ID" value="KMQ90897.1"/>
    <property type="molecule type" value="Genomic_DNA"/>
</dbReference>
<accession>A0A0J7KKU4</accession>
<sequence>MGSPIPTGFEETENGHPGLSELLETEILSELLDFLFPRRDAPDPIEDWRNFIWMEDWEVQTDEMIQVIKKRAASNTKAPRPDGFRLTVWKSSPDIFMTSG</sequence>
<evidence type="ECO:0000313" key="2">
    <source>
        <dbReference type="Proteomes" id="UP000036403"/>
    </source>
</evidence>
<comment type="caution">
    <text evidence="1">The sequence shown here is derived from an EMBL/GenBank/DDBJ whole genome shotgun (WGS) entry which is preliminary data.</text>
</comment>
<evidence type="ECO:0000313" key="1">
    <source>
        <dbReference type="EMBL" id="KMQ90897.1"/>
    </source>
</evidence>
<dbReference type="OrthoDB" id="7700944at2759"/>
<protein>
    <submittedName>
        <fullName evidence="1">Zinc finger protein 710</fullName>
    </submittedName>
</protein>
<reference evidence="1 2" key="1">
    <citation type="submission" date="2015-04" db="EMBL/GenBank/DDBJ databases">
        <title>Lasius niger genome sequencing.</title>
        <authorList>
            <person name="Konorov E.A."/>
            <person name="Nikitin M.A."/>
            <person name="Kirill M.V."/>
            <person name="Chang P."/>
        </authorList>
    </citation>
    <scope>NUCLEOTIDE SEQUENCE [LARGE SCALE GENOMIC DNA]</scope>
    <source>
        <tissue evidence="1">Whole</tissue>
    </source>
</reference>
<keyword evidence="2" id="KW-1185">Reference proteome</keyword>
<name>A0A0J7KKU4_LASNI</name>